<gene>
    <name evidence="2" type="ORF">WICANDRAFT_38741</name>
</gene>
<dbReference type="AlphaFoldDB" id="A0A1E3PAX1"/>
<evidence type="ECO:0000256" key="1">
    <source>
        <dbReference type="SAM" id="Phobius"/>
    </source>
</evidence>
<keyword evidence="1" id="KW-0472">Membrane</keyword>
<dbReference type="RefSeq" id="XP_019041647.1">
    <property type="nucleotide sequence ID" value="XM_019182539.1"/>
</dbReference>
<dbReference type="PANTHER" id="PTHR39153">
    <property type="entry name" value="AGR244WP"/>
    <property type="match status" value="1"/>
</dbReference>
<dbReference type="STRING" id="683960.A0A1E3PAX1"/>
<keyword evidence="1" id="KW-1133">Transmembrane helix</keyword>
<name>A0A1E3PAX1_WICAA</name>
<evidence type="ECO:0008006" key="4">
    <source>
        <dbReference type="Google" id="ProtNLM"/>
    </source>
</evidence>
<dbReference type="InterPro" id="IPR038882">
    <property type="entry name" value="Rcf3"/>
</dbReference>
<dbReference type="PANTHER" id="PTHR39153:SF1">
    <property type="entry name" value="AGR244WP"/>
    <property type="match status" value="1"/>
</dbReference>
<dbReference type="GeneID" id="30199785"/>
<feature type="transmembrane region" description="Helical" evidence="1">
    <location>
        <begin position="21"/>
        <end position="46"/>
    </location>
</feature>
<keyword evidence="3" id="KW-1185">Reference proteome</keyword>
<evidence type="ECO:0000313" key="2">
    <source>
        <dbReference type="EMBL" id="ODQ62440.1"/>
    </source>
</evidence>
<dbReference type="OrthoDB" id="3979469at2759"/>
<organism evidence="2 3">
    <name type="scientific">Wickerhamomyces anomalus (strain ATCC 58044 / CBS 1984 / NCYC 433 / NRRL Y-366-8)</name>
    <name type="common">Yeast</name>
    <name type="synonym">Hansenula anomala</name>
    <dbReference type="NCBI Taxonomy" id="683960"/>
    <lineage>
        <taxon>Eukaryota</taxon>
        <taxon>Fungi</taxon>
        <taxon>Dikarya</taxon>
        <taxon>Ascomycota</taxon>
        <taxon>Saccharomycotina</taxon>
        <taxon>Saccharomycetes</taxon>
        <taxon>Phaffomycetales</taxon>
        <taxon>Wickerhamomycetaceae</taxon>
        <taxon>Wickerhamomyces</taxon>
    </lineage>
</organism>
<evidence type="ECO:0000313" key="3">
    <source>
        <dbReference type="Proteomes" id="UP000094112"/>
    </source>
</evidence>
<accession>A0A1E3PAX1</accession>
<reference evidence="2 3" key="1">
    <citation type="journal article" date="2016" name="Proc. Natl. Acad. Sci. U.S.A.">
        <title>Comparative genomics of biotechnologically important yeasts.</title>
        <authorList>
            <person name="Riley R."/>
            <person name="Haridas S."/>
            <person name="Wolfe K.H."/>
            <person name="Lopes M.R."/>
            <person name="Hittinger C.T."/>
            <person name="Goeker M."/>
            <person name="Salamov A.A."/>
            <person name="Wisecaver J.H."/>
            <person name="Long T.M."/>
            <person name="Calvey C.H."/>
            <person name="Aerts A.L."/>
            <person name="Barry K.W."/>
            <person name="Choi C."/>
            <person name="Clum A."/>
            <person name="Coughlan A.Y."/>
            <person name="Deshpande S."/>
            <person name="Douglass A.P."/>
            <person name="Hanson S.J."/>
            <person name="Klenk H.-P."/>
            <person name="LaButti K.M."/>
            <person name="Lapidus A."/>
            <person name="Lindquist E.A."/>
            <person name="Lipzen A.M."/>
            <person name="Meier-Kolthoff J.P."/>
            <person name="Ohm R.A."/>
            <person name="Otillar R.P."/>
            <person name="Pangilinan J.L."/>
            <person name="Peng Y."/>
            <person name="Rokas A."/>
            <person name="Rosa C.A."/>
            <person name="Scheuner C."/>
            <person name="Sibirny A.A."/>
            <person name="Slot J.C."/>
            <person name="Stielow J.B."/>
            <person name="Sun H."/>
            <person name="Kurtzman C.P."/>
            <person name="Blackwell M."/>
            <person name="Grigoriev I.V."/>
            <person name="Jeffries T.W."/>
        </authorList>
    </citation>
    <scope>NUCLEOTIDE SEQUENCE [LARGE SCALE GENOMIC DNA]</scope>
    <source>
        <strain evidence="3">ATCC 58044 / CBS 1984 / NCYC 433 / NRRL Y-366-8</strain>
    </source>
</reference>
<sequence>MAGVKPMHHDPKKVEQLNQELFKAGAIGAFKGGLIGLSSGLLLRLISKTYRNVRTPVRVFYHATWISMGIVFWAEKQVLVFEDKLYAEENERRGRILDEAAERGIFLEDD</sequence>
<feature type="non-terminal residue" evidence="2">
    <location>
        <position position="110"/>
    </location>
</feature>
<dbReference type="EMBL" id="KV454208">
    <property type="protein sequence ID" value="ODQ62440.1"/>
    <property type="molecule type" value="Genomic_DNA"/>
</dbReference>
<keyword evidence="1" id="KW-0812">Transmembrane</keyword>
<feature type="transmembrane region" description="Helical" evidence="1">
    <location>
        <begin position="58"/>
        <end position="74"/>
    </location>
</feature>
<protein>
    <recommendedName>
        <fullName evidence="4">HIG1 domain-containing protein</fullName>
    </recommendedName>
</protein>
<proteinExistence type="predicted"/>
<dbReference type="Proteomes" id="UP000094112">
    <property type="component" value="Unassembled WGS sequence"/>
</dbReference>